<name>J3TZ63_9ENTR</name>
<evidence type="ECO:0000256" key="1">
    <source>
        <dbReference type="ARBA" id="ARBA00008460"/>
    </source>
</evidence>
<dbReference type="PANTHER" id="PTHR38036:SF1">
    <property type="entry name" value="UPF0250 PROTEIN YBED"/>
    <property type="match status" value="1"/>
</dbReference>
<comment type="similarity">
    <text evidence="1 2">Belongs to the UPF0250 family.</text>
</comment>
<dbReference type="SUPFAM" id="SSF117991">
    <property type="entry name" value="YbeD/HP0495-like"/>
    <property type="match status" value="1"/>
</dbReference>
<evidence type="ECO:0000313" key="3">
    <source>
        <dbReference type="EMBL" id="AFP85760.1"/>
    </source>
</evidence>
<reference evidence="3 4" key="1">
    <citation type="journal article" date="2012" name="Mol. Biol. Evol.">
        <title>Genome reduction and co-evolution between the primary and secondary bacterial symbionts of psyllids.</title>
        <authorList>
            <person name="Sloan D.B."/>
            <person name="Moran N.A."/>
        </authorList>
    </citation>
    <scope>NUCLEOTIDE SEQUENCE [LARGE SCALE GENOMIC DNA]</scope>
    <source>
        <strain evidence="3">Hcub_S</strain>
    </source>
</reference>
<gene>
    <name evidence="3" type="ORF">A35E_00468</name>
</gene>
<dbReference type="HOGENOM" id="CLU_161438_2_1_6"/>
<dbReference type="Gene3D" id="3.30.70.260">
    <property type="match status" value="1"/>
</dbReference>
<dbReference type="GO" id="GO:0005829">
    <property type="term" value="C:cytosol"/>
    <property type="evidence" value="ECO:0007669"/>
    <property type="project" value="TreeGrafter"/>
</dbReference>
<dbReference type="PATRIC" id="fig|134287.3.peg.443"/>
<dbReference type="Proteomes" id="UP000003937">
    <property type="component" value="Chromosome"/>
</dbReference>
<accession>J3TZ63</accession>
<dbReference type="EMBL" id="CP003547">
    <property type="protein sequence ID" value="AFP85760.1"/>
    <property type="molecule type" value="Genomic_DNA"/>
</dbReference>
<dbReference type="RefSeq" id="WP_014889057.1">
    <property type="nucleotide sequence ID" value="NC_018420.1"/>
</dbReference>
<protein>
    <recommendedName>
        <fullName evidence="2">UPF0250 protein A35E_00468</fullName>
    </recommendedName>
</protein>
<dbReference type="InterPro" id="IPR027471">
    <property type="entry name" value="YbeD-like_sf"/>
</dbReference>
<dbReference type="PANTHER" id="PTHR38036">
    <property type="entry name" value="UPF0250 PROTEIN YBED"/>
    <property type="match status" value="1"/>
</dbReference>
<organism evidence="3 4">
    <name type="scientific">secondary endosymbiont of Heteropsylla cubana</name>
    <dbReference type="NCBI Taxonomy" id="134287"/>
    <lineage>
        <taxon>Bacteria</taxon>
        <taxon>Pseudomonadati</taxon>
        <taxon>Pseudomonadota</taxon>
        <taxon>Gammaproteobacteria</taxon>
        <taxon>Enterobacterales</taxon>
        <taxon>Enterobacteriaceae</taxon>
        <taxon>aphid secondary symbionts</taxon>
    </lineage>
</organism>
<dbReference type="STRING" id="134287.A35E_00468"/>
<dbReference type="InterPro" id="IPR007454">
    <property type="entry name" value="UPF0250_YbeD-like"/>
</dbReference>
<dbReference type="AlphaFoldDB" id="J3TZ63"/>
<sequence>MKTQLKELLEFPCLFTYKVIGFATPKLLIQVLKVIEFYTPGNYLSLIKKSKKGNYHSISITIRATDINQIETLYDELSAIEIVRVVL</sequence>
<proteinExistence type="inferred from homology"/>
<dbReference type="Pfam" id="PF04359">
    <property type="entry name" value="DUF493"/>
    <property type="match status" value="1"/>
</dbReference>
<dbReference type="OrthoDB" id="9793424at2"/>
<evidence type="ECO:0000256" key="2">
    <source>
        <dbReference type="HAMAP-Rule" id="MF_00659"/>
    </source>
</evidence>
<keyword evidence="4" id="KW-1185">Reference proteome</keyword>
<evidence type="ECO:0000313" key="4">
    <source>
        <dbReference type="Proteomes" id="UP000003937"/>
    </source>
</evidence>
<dbReference type="HAMAP" id="MF_00659">
    <property type="entry name" value="UPF0250"/>
    <property type="match status" value="1"/>
</dbReference>
<dbReference type="KEGG" id="sehc:A35E_00468"/>
<dbReference type="NCBIfam" id="NF003447">
    <property type="entry name" value="PRK04998.1"/>
    <property type="match status" value="1"/>
</dbReference>